<dbReference type="InterPro" id="IPR023828">
    <property type="entry name" value="Peptidase_S8_Ser-AS"/>
</dbReference>
<organism evidence="8 9">
    <name type="scientific">Nocardia panacis</name>
    <dbReference type="NCBI Taxonomy" id="2340916"/>
    <lineage>
        <taxon>Bacteria</taxon>
        <taxon>Bacillati</taxon>
        <taxon>Actinomycetota</taxon>
        <taxon>Actinomycetes</taxon>
        <taxon>Mycobacteriales</taxon>
        <taxon>Nocardiaceae</taxon>
        <taxon>Nocardia</taxon>
    </lineage>
</organism>
<keyword evidence="4 5" id="KW-0720">Serine protease</keyword>
<dbReference type="Pfam" id="PF00082">
    <property type="entry name" value="Peptidase_S8"/>
    <property type="match status" value="1"/>
</dbReference>
<protein>
    <submittedName>
        <fullName evidence="8">Peptidase S8</fullName>
    </submittedName>
</protein>
<evidence type="ECO:0000256" key="4">
    <source>
        <dbReference type="ARBA" id="ARBA00022825"/>
    </source>
</evidence>
<dbReference type="InterPro" id="IPR036852">
    <property type="entry name" value="Peptidase_S8/S53_dom_sf"/>
</dbReference>
<reference evidence="8 9" key="1">
    <citation type="submission" date="2018-09" db="EMBL/GenBank/DDBJ databases">
        <title>YIM PH21274 draft genome.</title>
        <authorList>
            <person name="Miao C."/>
        </authorList>
    </citation>
    <scope>NUCLEOTIDE SEQUENCE [LARGE SCALE GENOMIC DNA]</scope>
    <source>
        <strain evidence="8 9">YIM PH 21724</strain>
    </source>
</reference>
<dbReference type="GO" id="GO:0004252">
    <property type="term" value="F:serine-type endopeptidase activity"/>
    <property type="evidence" value="ECO:0007669"/>
    <property type="project" value="UniProtKB-UniRule"/>
</dbReference>
<keyword evidence="2 5" id="KW-0645">Protease</keyword>
<evidence type="ECO:0000256" key="6">
    <source>
        <dbReference type="RuleBase" id="RU003355"/>
    </source>
</evidence>
<dbReference type="SUPFAM" id="SSF52743">
    <property type="entry name" value="Subtilisin-like"/>
    <property type="match status" value="1"/>
</dbReference>
<feature type="domain" description="Peptidase S8/S53" evidence="7">
    <location>
        <begin position="132"/>
        <end position="421"/>
    </location>
</feature>
<dbReference type="AlphaFoldDB" id="A0A3A4JY07"/>
<feature type="active site" description="Charge relay system" evidence="5">
    <location>
        <position position="371"/>
    </location>
</feature>
<evidence type="ECO:0000256" key="2">
    <source>
        <dbReference type="ARBA" id="ARBA00022670"/>
    </source>
</evidence>
<accession>A0A3A4JY07</accession>
<dbReference type="InterPro" id="IPR050131">
    <property type="entry name" value="Peptidase_S8_subtilisin-like"/>
</dbReference>
<dbReference type="EMBL" id="QZFU01000017">
    <property type="protein sequence ID" value="RJO75767.1"/>
    <property type="molecule type" value="Genomic_DNA"/>
</dbReference>
<gene>
    <name evidence="8" type="ORF">D5S18_13340</name>
</gene>
<feature type="active site" description="Charge relay system" evidence="5">
    <location>
        <position position="141"/>
    </location>
</feature>
<comment type="caution">
    <text evidence="8">The sequence shown here is derived from an EMBL/GenBank/DDBJ whole genome shotgun (WGS) entry which is preliminary data.</text>
</comment>
<dbReference type="PANTHER" id="PTHR43806">
    <property type="entry name" value="PEPTIDASE S8"/>
    <property type="match status" value="1"/>
</dbReference>
<comment type="similarity">
    <text evidence="1 5 6">Belongs to the peptidase S8 family.</text>
</comment>
<dbReference type="GO" id="GO:0006508">
    <property type="term" value="P:proteolysis"/>
    <property type="evidence" value="ECO:0007669"/>
    <property type="project" value="UniProtKB-KW"/>
</dbReference>
<dbReference type="PRINTS" id="PR00723">
    <property type="entry name" value="SUBTILISIN"/>
</dbReference>
<dbReference type="InterPro" id="IPR015500">
    <property type="entry name" value="Peptidase_S8_subtilisin-rel"/>
</dbReference>
<sequence>MRVLIQLRPTSDLIAAVADPAVRVDSSDVLPDRLELRFDPHWEPVAVPEPGHDGVRATFSMAPDRASVVVRAEVADAPEARRIGEHPAIVGVFADPDIEGFLTCGGTPAVGTWTDVAALLRAEDLAAAGLTGAGVAVAVVDTGINADLVGRVRGSAPTIDAERSWNPVGVTGTAGQFPVDHGSMCAFDTLIAAPQATLLDYPVLRSRRQGGSRMAGLLSDALAGYARLRTVLTDQPEATRALVVTNSWGAFSPDWDFPVGDPGNYSDNPSHPFNVIVGSLEAAGADILFAAGNCGRDCPDGRCEYLDKPIGGANSHPSVLTLGGVDTSNTRVGYSSQGPGRLADRKPDVCAYTHFLGSTAFGDDAPDTGTSAATPVAAGLVAAIRTHWSATALPPAQLRDLLRRTAIHHGGRDFDYDYGYGVADAAAALRELRRLGTAV</sequence>
<dbReference type="Proteomes" id="UP000266677">
    <property type="component" value="Unassembled WGS sequence"/>
</dbReference>
<evidence type="ECO:0000313" key="9">
    <source>
        <dbReference type="Proteomes" id="UP000266677"/>
    </source>
</evidence>
<evidence type="ECO:0000256" key="1">
    <source>
        <dbReference type="ARBA" id="ARBA00011073"/>
    </source>
</evidence>
<dbReference type="OrthoDB" id="3496386at2"/>
<evidence type="ECO:0000256" key="3">
    <source>
        <dbReference type="ARBA" id="ARBA00022801"/>
    </source>
</evidence>
<dbReference type="PROSITE" id="PS00136">
    <property type="entry name" value="SUBTILASE_ASP"/>
    <property type="match status" value="1"/>
</dbReference>
<evidence type="ECO:0000313" key="8">
    <source>
        <dbReference type="EMBL" id="RJO75767.1"/>
    </source>
</evidence>
<evidence type="ECO:0000259" key="7">
    <source>
        <dbReference type="Pfam" id="PF00082"/>
    </source>
</evidence>
<dbReference type="PROSITE" id="PS00138">
    <property type="entry name" value="SUBTILASE_SER"/>
    <property type="match status" value="1"/>
</dbReference>
<evidence type="ECO:0000256" key="5">
    <source>
        <dbReference type="PROSITE-ProRule" id="PRU01240"/>
    </source>
</evidence>
<keyword evidence="3 5" id="KW-0378">Hydrolase</keyword>
<dbReference type="Gene3D" id="3.40.50.200">
    <property type="entry name" value="Peptidase S8/S53 domain"/>
    <property type="match status" value="1"/>
</dbReference>
<dbReference type="RefSeq" id="WP_120040760.1">
    <property type="nucleotide sequence ID" value="NZ_QZFU01000017.1"/>
</dbReference>
<dbReference type="PROSITE" id="PS51892">
    <property type="entry name" value="SUBTILASE"/>
    <property type="match status" value="1"/>
</dbReference>
<dbReference type="PANTHER" id="PTHR43806:SF11">
    <property type="entry name" value="CEREVISIN-RELATED"/>
    <property type="match status" value="1"/>
</dbReference>
<dbReference type="InterPro" id="IPR023827">
    <property type="entry name" value="Peptidase_S8_Asp-AS"/>
</dbReference>
<proteinExistence type="inferred from homology"/>
<feature type="active site" description="Charge relay system" evidence="5">
    <location>
        <position position="181"/>
    </location>
</feature>
<keyword evidence="9" id="KW-1185">Reference proteome</keyword>
<dbReference type="InterPro" id="IPR000209">
    <property type="entry name" value="Peptidase_S8/S53_dom"/>
</dbReference>
<name>A0A3A4JY07_9NOCA</name>